<accession>A0A9X2DSY6</accession>
<dbReference type="RefSeq" id="WP_251225119.1">
    <property type="nucleotide sequence ID" value="NZ_JAMBOL010000039.1"/>
</dbReference>
<keyword evidence="1" id="KW-0472">Membrane</keyword>
<evidence type="ECO:0000313" key="2">
    <source>
        <dbReference type="EMBL" id="MCM3716469.1"/>
    </source>
</evidence>
<comment type="caution">
    <text evidence="2">The sequence shown here is derived from an EMBL/GenBank/DDBJ whole genome shotgun (WGS) entry which is preliminary data.</text>
</comment>
<feature type="transmembrane region" description="Helical" evidence="1">
    <location>
        <begin position="207"/>
        <end position="232"/>
    </location>
</feature>
<dbReference type="EMBL" id="JAMBOL010000039">
    <property type="protein sequence ID" value="MCM3716469.1"/>
    <property type="molecule type" value="Genomic_DNA"/>
</dbReference>
<proteinExistence type="predicted"/>
<keyword evidence="1" id="KW-1133">Transmembrane helix</keyword>
<feature type="transmembrane region" description="Helical" evidence="1">
    <location>
        <begin position="185"/>
        <end position="201"/>
    </location>
</feature>
<dbReference type="AlphaFoldDB" id="A0A9X2DSY6"/>
<sequence length="240" mass="26861">MKQTKYIMSGGLAFAEEKDMEKLRRFSLKGWHVNDFKFMGYTLEKGESLDYIYSVDYRSLKEEEEEEYFDFFSAAGWTHVASEGNIHLFRAAPGTKPIYSDRDTTVEKYENLNGLTKALVIPLIVVTVLVWLGTMISAGSLKSVLQVVAVILTIIAIPAAWTAIATYSNKWKVEGKKGLAKGVRMIPFVLFAIAVMVVAFVDGSRSAIHLLAYMVIGAVALPSVIWGIMSLYHKMKRSRT</sequence>
<name>A0A9X2DSY6_9BACI</name>
<dbReference type="Proteomes" id="UP001139179">
    <property type="component" value="Unassembled WGS sequence"/>
</dbReference>
<evidence type="ECO:0000256" key="1">
    <source>
        <dbReference type="SAM" id="Phobius"/>
    </source>
</evidence>
<keyword evidence="3" id="KW-1185">Reference proteome</keyword>
<gene>
    <name evidence="2" type="ORF">M3202_20700</name>
</gene>
<feature type="transmembrane region" description="Helical" evidence="1">
    <location>
        <begin position="118"/>
        <end position="138"/>
    </location>
</feature>
<evidence type="ECO:0000313" key="3">
    <source>
        <dbReference type="Proteomes" id="UP001139179"/>
    </source>
</evidence>
<dbReference type="Pfam" id="PF11193">
    <property type="entry name" value="DUF2812"/>
    <property type="match status" value="1"/>
</dbReference>
<feature type="transmembrane region" description="Helical" evidence="1">
    <location>
        <begin position="144"/>
        <end position="164"/>
    </location>
</feature>
<organism evidence="2 3">
    <name type="scientific">Halalkalibacter oceani</name>
    <dbReference type="NCBI Taxonomy" id="1653776"/>
    <lineage>
        <taxon>Bacteria</taxon>
        <taxon>Bacillati</taxon>
        <taxon>Bacillota</taxon>
        <taxon>Bacilli</taxon>
        <taxon>Bacillales</taxon>
        <taxon>Bacillaceae</taxon>
        <taxon>Halalkalibacter</taxon>
    </lineage>
</organism>
<reference evidence="2" key="1">
    <citation type="submission" date="2022-05" db="EMBL/GenBank/DDBJ databases">
        <title>Comparative Genomics of Spacecraft Associated Microbes.</title>
        <authorList>
            <person name="Tran M.T."/>
            <person name="Wright A."/>
            <person name="Seuylemezian A."/>
            <person name="Eisen J."/>
            <person name="Coil D."/>
        </authorList>
    </citation>
    <scope>NUCLEOTIDE SEQUENCE</scope>
    <source>
        <strain evidence="2">214.1.1</strain>
    </source>
</reference>
<keyword evidence="1" id="KW-0812">Transmembrane</keyword>
<dbReference type="InterPro" id="IPR021359">
    <property type="entry name" value="DUF2812"/>
</dbReference>
<protein>
    <submittedName>
        <fullName evidence="2">DUF2812 domain-containing protein</fullName>
    </submittedName>
</protein>